<accession>A0A162L2Z3</accession>
<dbReference type="InterPro" id="IPR012347">
    <property type="entry name" value="Ferritin-like"/>
</dbReference>
<dbReference type="AlphaFoldDB" id="A0A162L2Z3"/>
<sequence length="62" mass="7482">MKLTVEDMIKQKLLDEQESVRDYQEYSGKIEDKEINQVFKKFAEESALQARELEKLLNKFER</sequence>
<protein>
    <submittedName>
        <fullName evidence="1">Uncharacterized protein</fullName>
    </submittedName>
</protein>
<name>A0A162L2Z3_9CLOT</name>
<dbReference type="SUPFAM" id="SSF47240">
    <property type="entry name" value="Ferritin-like"/>
    <property type="match status" value="1"/>
</dbReference>
<dbReference type="PATRIC" id="fig|1538.10.peg.3495"/>
<reference evidence="1 2" key="1">
    <citation type="journal article" date="2015" name="Biotechnol. Bioeng.">
        <title>Genome sequence and phenotypic characterization of Caulobacter segnis.</title>
        <authorList>
            <person name="Patel S."/>
            <person name="Fletcher B."/>
            <person name="Scott D.C."/>
            <person name="Ely B."/>
        </authorList>
    </citation>
    <scope>NUCLEOTIDE SEQUENCE [LARGE SCALE GENOMIC DNA]</scope>
    <source>
        <strain evidence="1 2">ERI-2</strain>
    </source>
</reference>
<evidence type="ECO:0000313" key="2">
    <source>
        <dbReference type="Proteomes" id="UP000077407"/>
    </source>
</evidence>
<dbReference type="Gene3D" id="1.20.1260.10">
    <property type="match status" value="1"/>
</dbReference>
<dbReference type="InterPro" id="IPR009078">
    <property type="entry name" value="Ferritin-like_SF"/>
</dbReference>
<evidence type="ECO:0000313" key="1">
    <source>
        <dbReference type="EMBL" id="OAA83648.1"/>
    </source>
</evidence>
<dbReference type="EMBL" id="LITT01000058">
    <property type="protein sequence ID" value="OAA83648.1"/>
    <property type="molecule type" value="Genomic_DNA"/>
</dbReference>
<dbReference type="RefSeq" id="WP_063556714.1">
    <property type="nucleotide sequence ID" value="NZ_LITT01000058.1"/>
</dbReference>
<organism evidence="1 2">
    <name type="scientific">Clostridium ljungdahlii</name>
    <dbReference type="NCBI Taxonomy" id="1538"/>
    <lineage>
        <taxon>Bacteria</taxon>
        <taxon>Bacillati</taxon>
        <taxon>Bacillota</taxon>
        <taxon>Clostridia</taxon>
        <taxon>Eubacteriales</taxon>
        <taxon>Clostridiaceae</taxon>
        <taxon>Clostridium</taxon>
    </lineage>
</organism>
<gene>
    <name evidence="1" type="ORF">WY13_03435</name>
</gene>
<dbReference type="Proteomes" id="UP000077407">
    <property type="component" value="Unassembled WGS sequence"/>
</dbReference>
<dbReference type="OrthoDB" id="1707909at2"/>
<comment type="caution">
    <text evidence="1">The sequence shown here is derived from an EMBL/GenBank/DDBJ whole genome shotgun (WGS) entry which is preliminary data.</text>
</comment>
<proteinExistence type="predicted"/>